<dbReference type="Proteomes" id="UP000036520">
    <property type="component" value="Chromosome"/>
</dbReference>
<dbReference type="AlphaFoldDB" id="A0A0H4PXD0"/>
<dbReference type="KEGG" id="camu:CA2015_3655"/>
<dbReference type="STRING" id="320787.CA2015_3655"/>
<organism evidence="1 2">
    <name type="scientific">Cyclobacterium amurskyense</name>
    <dbReference type="NCBI Taxonomy" id="320787"/>
    <lineage>
        <taxon>Bacteria</taxon>
        <taxon>Pseudomonadati</taxon>
        <taxon>Bacteroidota</taxon>
        <taxon>Cytophagia</taxon>
        <taxon>Cytophagales</taxon>
        <taxon>Cyclobacteriaceae</taxon>
        <taxon>Cyclobacterium</taxon>
    </lineage>
</organism>
<sequence length="54" mass="6264">MVLKTENFIIKFCKKNKIKIHGSFDPSQAGLNESYFYDGMHSKEKAIEKLLKTN</sequence>
<gene>
    <name evidence="1" type="ORF">CA2015_3655</name>
</gene>
<protein>
    <submittedName>
        <fullName evidence="1">Uncharacterized protein</fullName>
    </submittedName>
</protein>
<evidence type="ECO:0000313" key="2">
    <source>
        <dbReference type="Proteomes" id="UP000036520"/>
    </source>
</evidence>
<name>A0A0H4PXD0_9BACT</name>
<dbReference type="EMBL" id="CP012040">
    <property type="protein sequence ID" value="AKP53032.1"/>
    <property type="molecule type" value="Genomic_DNA"/>
</dbReference>
<keyword evidence="2" id="KW-1185">Reference proteome</keyword>
<proteinExistence type="predicted"/>
<accession>A0A0H4PXD0</accession>
<evidence type="ECO:0000313" key="1">
    <source>
        <dbReference type="EMBL" id="AKP53032.1"/>
    </source>
</evidence>
<reference evidence="1 2" key="1">
    <citation type="submission" date="2015-07" db="EMBL/GenBank/DDBJ databases">
        <authorList>
            <person name="Kim K.M."/>
        </authorList>
    </citation>
    <scope>NUCLEOTIDE SEQUENCE [LARGE SCALE GENOMIC DNA]</scope>
    <source>
        <strain evidence="1 2">KCTC 12363</strain>
    </source>
</reference>